<dbReference type="PROSITE" id="PS50975">
    <property type="entry name" value="ATP_GRASP"/>
    <property type="match status" value="1"/>
</dbReference>
<dbReference type="EMBL" id="JBHEZY010000002">
    <property type="protein sequence ID" value="MFC1430427.1"/>
    <property type="molecule type" value="Genomic_DNA"/>
</dbReference>
<keyword evidence="1" id="KW-0547">Nucleotide-binding</keyword>
<evidence type="ECO:0000313" key="3">
    <source>
        <dbReference type="EMBL" id="MFC1430427.1"/>
    </source>
</evidence>
<dbReference type="InterPro" id="IPR005479">
    <property type="entry name" value="CPAse_ATP-bd"/>
</dbReference>
<dbReference type="SUPFAM" id="SSF56059">
    <property type="entry name" value="Glutathione synthetase ATP-binding domain-like"/>
    <property type="match status" value="1"/>
</dbReference>
<gene>
    <name evidence="3" type="ORF">ACEZDB_07075</name>
</gene>
<evidence type="ECO:0000259" key="2">
    <source>
        <dbReference type="PROSITE" id="PS50975"/>
    </source>
</evidence>
<keyword evidence="1" id="KW-0067">ATP-binding</keyword>
<evidence type="ECO:0000313" key="4">
    <source>
        <dbReference type="Proteomes" id="UP001592530"/>
    </source>
</evidence>
<dbReference type="Gene3D" id="3.30.1490.20">
    <property type="entry name" value="ATP-grasp fold, A domain"/>
    <property type="match status" value="1"/>
</dbReference>
<reference evidence="3 4" key="1">
    <citation type="submission" date="2024-09" db="EMBL/GenBank/DDBJ databases">
        <authorList>
            <person name="Lee S.D."/>
        </authorList>
    </citation>
    <scope>NUCLEOTIDE SEQUENCE [LARGE SCALE GENOMIC DNA]</scope>
    <source>
        <strain evidence="3 4">N1-3</strain>
    </source>
</reference>
<organism evidence="3 4">
    <name type="scientific">Streptacidiphilus alkalitolerans</name>
    <dbReference type="NCBI Taxonomy" id="3342712"/>
    <lineage>
        <taxon>Bacteria</taxon>
        <taxon>Bacillati</taxon>
        <taxon>Actinomycetota</taxon>
        <taxon>Actinomycetes</taxon>
        <taxon>Kitasatosporales</taxon>
        <taxon>Streptomycetaceae</taxon>
        <taxon>Streptacidiphilus</taxon>
    </lineage>
</organism>
<dbReference type="InterPro" id="IPR013815">
    <property type="entry name" value="ATP_grasp_subdomain_1"/>
</dbReference>
<feature type="domain" description="ATP-grasp" evidence="2">
    <location>
        <begin position="135"/>
        <end position="327"/>
    </location>
</feature>
<dbReference type="InterPro" id="IPR011761">
    <property type="entry name" value="ATP-grasp"/>
</dbReference>
<dbReference type="Pfam" id="PF02786">
    <property type="entry name" value="CPSase_L_D2"/>
    <property type="match status" value="1"/>
</dbReference>
<comment type="caution">
    <text evidence="3">The sequence shown here is derived from an EMBL/GenBank/DDBJ whole genome shotgun (WGS) entry which is preliminary data.</text>
</comment>
<name>A0ABV6WWZ2_9ACTN</name>
<proteinExistence type="predicted"/>
<dbReference type="RefSeq" id="WP_380550012.1">
    <property type="nucleotide sequence ID" value="NZ_JBHEZY010000002.1"/>
</dbReference>
<evidence type="ECO:0000256" key="1">
    <source>
        <dbReference type="PROSITE-ProRule" id="PRU00409"/>
    </source>
</evidence>
<dbReference type="Gene3D" id="3.30.470.20">
    <property type="entry name" value="ATP-grasp fold, B domain"/>
    <property type="match status" value="1"/>
</dbReference>
<dbReference type="Proteomes" id="UP001592530">
    <property type="component" value="Unassembled WGS sequence"/>
</dbReference>
<sequence length="414" mass="44930">MRGSGPGLDRTVPALLVKVGRYPQHAGGVGVLRTLGRLGVPVHAMVEDRLTPAAVSRYTAGRFVHPTTGLEQPEELVRLLLAIGRSIGRRSVPVPTDDEAALLLAEHADRLAEHFLLPPVPTGLPRRLADKAALHRLCLEHGVPTPRSRAPGDHEALVAIGRDWGYPLVLKNLAAWTRLRSPAVGHTTVVHDERELLAACPPGSAPSVLVQECIPAGQAEDWITHLYCAADGGPPIVLTGLKIRSWPPNAGVTTRARALANPVLAEQAAEFCRRVGYRGVADLDWRLDRRDGQYKLVDFNPRTGAQFRLMETVDGLDVVRALHLDLTGRPVPRTAQRLARGFALGQLDLPSAAVWAWQQRRPPSDLLPRRGTERAWLCRDDPAPALAEAVRFGGTVARWAAPAGARAWHRLGGT</sequence>
<protein>
    <submittedName>
        <fullName evidence="3">ATP-grasp domain-containing protein</fullName>
    </submittedName>
</protein>
<accession>A0ABV6WWZ2</accession>